<dbReference type="Proteomes" id="UP001500630">
    <property type="component" value="Unassembled WGS sequence"/>
</dbReference>
<protein>
    <submittedName>
        <fullName evidence="4">Heme peroxidase family protein</fullName>
    </submittedName>
</protein>
<comment type="subcellular location">
    <subcellularLocation>
        <location evidence="1">Secreted</location>
    </subcellularLocation>
</comment>
<proteinExistence type="predicted"/>
<dbReference type="PANTHER" id="PTHR11475">
    <property type="entry name" value="OXIDASE/PEROXIDASE"/>
    <property type="match status" value="1"/>
</dbReference>
<evidence type="ECO:0000313" key="5">
    <source>
        <dbReference type="Proteomes" id="UP001500630"/>
    </source>
</evidence>
<dbReference type="Pfam" id="PF03098">
    <property type="entry name" value="An_peroxidase"/>
    <property type="match status" value="1"/>
</dbReference>
<keyword evidence="4" id="KW-0560">Oxidoreductase</keyword>
<evidence type="ECO:0000256" key="2">
    <source>
        <dbReference type="ARBA" id="ARBA00022525"/>
    </source>
</evidence>
<dbReference type="PROSITE" id="PS51318">
    <property type="entry name" value="TAT"/>
    <property type="match status" value="1"/>
</dbReference>
<gene>
    <name evidence="4" type="ORF">GCM10022419_005620</name>
</gene>
<keyword evidence="5" id="KW-1185">Reference proteome</keyword>
<dbReference type="CDD" id="cd09819">
    <property type="entry name" value="An_peroxidase_bacterial_1"/>
    <property type="match status" value="1"/>
</dbReference>
<evidence type="ECO:0000256" key="3">
    <source>
        <dbReference type="ARBA" id="ARBA00023180"/>
    </source>
</evidence>
<evidence type="ECO:0000313" key="4">
    <source>
        <dbReference type="EMBL" id="GAA3529562.1"/>
    </source>
</evidence>
<keyword evidence="2" id="KW-0964">Secreted</keyword>
<keyword evidence="4" id="KW-0575">Peroxidase</keyword>
<comment type="caution">
    <text evidence="4">The sequence shown here is derived from an EMBL/GenBank/DDBJ whole genome shotgun (WGS) entry which is preliminary data.</text>
</comment>
<dbReference type="InterPro" id="IPR019791">
    <property type="entry name" value="Haem_peroxidase_animal"/>
</dbReference>
<dbReference type="PROSITE" id="PS50292">
    <property type="entry name" value="PEROXIDASE_3"/>
    <property type="match status" value="1"/>
</dbReference>
<dbReference type="PRINTS" id="PR00457">
    <property type="entry name" value="ANPEROXIDASE"/>
</dbReference>
<accession>A0ABP6V8X1</accession>
<dbReference type="PANTHER" id="PTHR11475:SF4">
    <property type="entry name" value="CHORION PEROXIDASE"/>
    <property type="match status" value="1"/>
</dbReference>
<dbReference type="EMBL" id="BAABDQ010000001">
    <property type="protein sequence ID" value="GAA3529562.1"/>
    <property type="molecule type" value="Genomic_DNA"/>
</dbReference>
<evidence type="ECO:0000256" key="1">
    <source>
        <dbReference type="ARBA" id="ARBA00004613"/>
    </source>
</evidence>
<dbReference type="Gene3D" id="1.10.640.10">
    <property type="entry name" value="Haem peroxidase domain superfamily, animal type"/>
    <property type="match status" value="1"/>
</dbReference>
<name>A0ABP6V8X1_9ACTN</name>
<dbReference type="InterPro" id="IPR019546">
    <property type="entry name" value="TAT_signal_bac_arc"/>
</dbReference>
<dbReference type="InterPro" id="IPR037120">
    <property type="entry name" value="Haem_peroxidase_sf_animal"/>
</dbReference>
<dbReference type="RefSeq" id="WP_345558259.1">
    <property type="nucleotide sequence ID" value="NZ_BAABDQ010000001.1"/>
</dbReference>
<dbReference type="SUPFAM" id="SSF48113">
    <property type="entry name" value="Heme-dependent peroxidases"/>
    <property type="match status" value="1"/>
</dbReference>
<dbReference type="InterPro" id="IPR006311">
    <property type="entry name" value="TAT_signal"/>
</dbReference>
<reference evidence="5" key="1">
    <citation type="journal article" date="2019" name="Int. J. Syst. Evol. Microbiol.">
        <title>The Global Catalogue of Microorganisms (GCM) 10K type strain sequencing project: providing services to taxonomists for standard genome sequencing and annotation.</title>
        <authorList>
            <consortium name="The Broad Institute Genomics Platform"/>
            <consortium name="The Broad Institute Genome Sequencing Center for Infectious Disease"/>
            <person name="Wu L."/>
            <person name="Ma J."/>
        </authorList>
    </citation>
    <scope>NUCLEOTIDE SEQUENCE [LARGE SCALE GENOMIC DNA]</scope>
    <source>
        <strain evidence="5">JCM 17326</strain>
    </source>
</reference>
<keyword evidence="3" id="KW-0325">Glycoprotein</keyword>
<dbReference type="GO" id="GO:0004601">
    <property type="term" value="F:peroxidase activity"/>
    <property type="evidence" value="ECO:0007669"/>
    <property type="project" value="UniProtKB-KW"/>
</dbReference>
<sequence>MPRSIDDPQHGVSRRGFLTGVGAGAAALTLTPAEALAKVVTARAGGLATSPDMFGRIFNLAPFADLNAPSLRQALMEMGRPGGLIDAKDPLQEGPIRLITNPELSPNNLDNGTHTAGVTFFGQFIDHDMTFDETSPLGVPTAPEQSPNTRTPGLDLDSLYGGGPTATPQFYDPADTAKFRVESGGRFEDMPRRANRSAIIPDPRNDENLMISGLHAAFLLFHNRVVDHLRAQGQQGNVFEAARQQVRWHYQWLVIKEFLPLIIGQSVVNDILTNGRRFYRPVAGQQFIPVEFQGAAYRFGHSMVRPSYRANLAGNPDGTPFFGFIFDPAGQGQADPVDLRGGARAARRFIGWQTFFDFGDGEVRPNKRIDTKISTPLFNLPLAAIPSADPPTSLATRNLLRHITWSIPSGQNIARAIGVQALEAQHFPELQAIGHGLPSSTPLWYYVLKEAEVLGGGLRMAGVGARIVGEVFIGLLQLDPSSYLATNPAWRPTLPRRAGATGDFRMVDLLTFARVDPASRGQ</sequence>
<dbReference type="NCBIfam" id="TIGR01409">
    <property type="entry name" value="TAT_signal_seq"/>
    <property type="match status" value="1"/>
</dbReference>
<organism evidence="4 5">
    <name type="scientific">Nonomuraea rosea</name>
    <dbReference type="NCBI Taxonomy" id="638574"/>
    <lineage>
        <taxon>Bacteria</taxon>
        <taxon>Bacillati</taxon>
        <taxon>Actinomycetota</taxon>
        <taxon>Actinomycetes</taxon>
        <taxon>Streptosporangiales</taxon>
        <taxon>Streptosporangiaceae</taxon>
        <taxon>Nonomuraea</taxon>
    </lineage>
</organism>
<dbReference type="InterPro" id="IPR010255">
    <property type="entry name" value="Haem_peroxidase_sf"/>
</dbReference>